<dbReference type="KEGG" id="flt:Sv326_0160"/>
<reference evidence="4" key="1">
    <citation type="submission" date="2020-07" db="EMBL/GenBank/DDBJ databases">
        <title>Metabolic diversity and evolutionary history of the archaeal phylum ###Micrarchaeota### uncovered from a freshwater lake metagenome.</title>
        <authorList>
            <person name="Kadnikov V.V."/>
            <person name="Savvichev A.S."/>
            <person name="Mardanov A.V."/>
            <person name="Beletsky A.V."/>
            <person name="Chupakov A.V."/>
            <person name="Kokryatskaya N.M."/>
            <person name="Pimenov N.V."/>
            <person name="Ravin N.V."/>
        </authorList>
    </citation>
    <scope>NUCLEOTIDE SEQUENCE [LARGE SCALE GENOMIC DNA]</scope>
</reference>
<dbReference type="EMBL" id="CP058998">
    <property type="protein sequence ID" value="QLJ52335.1"/>
    <property type="molecule type" value="Genomic_DNA"/>
</dbReference>
<evidence type="ECO:0000256" key="1">
    <source>
        <dbReference type="SAM" id="Phobius"/>
    </source>
</evidence>
<dbReference type="PROSITE" id="PS50234">
    <property type="entry name" value="VWFA"/>
    <property type="match status" value="1"/>
</dbReference>
<sequence length="469" mass="51540">MRLRKAQISGLDLILAMMLFFMVLILFAILWELVHYNIRTTADADLIAIEVANKLLGSPGYPYDWNASNVELIGLSSERGVMDQVKFENLLELLTLDYDKVRELLGLGPYQLYINMTYVDGSLVIIDGQPAEGGIPPDNATTVSSVRRTAIYGEITVHNNSITFVFDSSGSMQWFSTSMGHTNGVLTDAWVNVYNVTFPASPTDKFDFVLEFNDTAGSYGRVNVTSPSGIKYGCSDSNPSCTNCGTECTATHYSGADYINFTSARWQEGVWKVYARKRSHPNPLSFDLMAQTPAIRVDAAKSATKNFVDVISNESEGIDEMSLYRFNGCNSWRIRDFTTNYPSIKTAVDSITASGSTPIAQSIINAADYTNTSATRKHTMIVLVSDGSETCGGDVVAAATYAANRVGRICTVGFAQGSTGEAQLKEAASIGRCQYYSARNEAELEIALRQIYFGQLEKQKVLLNIVVWR</sequence>
<keyword evidence="1" id="KW-1133">Transmembrane helix</keyword>
<organism evidence="3 4">
    <name type="scientific">Fermentimicrarchaeum limneticum</name>
    <dbReference type="NCBI Taxonomy" id="2795018"/>
    <lineage>
        <taxon>Archaea</taxon>
        <taxon>Candidatus Micrarchaeota</taxon>
        <taxon>Candidatus Fermentimicrarchaeales</taxon>
        <taxon>Candidatus Fermentimicrarchaeaceae</taxon>
        <taxon>Candidatus Fermentimicrarchaeum</taxon>
    </lineage>
</organism>
<dbReference type="Gene3D" id="3.40.50.410">
    <property type="entry name" value="von Willebrand factor, type A domain"/>
    <property type="match status" value="1"/>
</dbReference>
<feature type="domain" description="VWFA" evidence="2">
    <location>
        <begin position="289"/>
        <end position="456"/>
    </location>
</feature>
<dbReference type="SUPFAM" id="SSF53300">
    <property type="entry name" value="vWA-like"/>
    <property type="match status" value="1"/>
</dbReference>
<protein>
    <recommendedName>
        <fullName evidence="2">VWFA domain-containing protein</fullName>
    </recommendedName>
</protein>
<evidence type="ECO:0000259" key="2">
    <source>
        <dbReference type="PROSITE" id="PS50234"/>
    </source>
</evidence>
<dbReference type="InterPro" id="IPR002035">
    <property type="entry name" value="VWF_A"/>
</dbReference>
<evidence type="ECO:0000313" key="4">
    <source>
        <dbReference type="Proteomes" id="UP000510821"/>
    </source>
</evidence>
<dbReference type="Proteomes" id="UP000510821">
    <property type="component" value="Chromosome"/>
</dbReference>
<dbReference type="Pfam" id="PF00092">
    <property type="entry name" value="VWA"/>
    <property type="match status" value="1"/>
</dbReference>
<gene>
    <name evidence="3" type="ORF">Sv326_0160</name>
</gene>
<accession>A0A7D6BG93</accession>
<keyword evidence="1" id="KW-0472">Membrane</keyword>
<evidence type="ECO:0000313" key="3">
    <source>
        <dbReference type="EMBL" id="QLJ52335.1"/>
    </source>
</evidence>
<dbReference type="InterPro" id="IPR036465">
    <property type="entry name" value="vWFA_dom_sf"/>
</dbReference>
<name>A0A7D6BG93_FERL1</name>
<proteinExistence type="predicted"/>
<feature type="transmembrane region" description="Helical" evidence="1">
    <location>
        <begin position="12"/>
        <end position="31"/>
    </location>
</feature>
<keyword evidence="1" id="KW-0812">Transmembrane</keyword>
<dbReference type="AlphaFoldDB" id="A0A7D6BG93"/>